<dbReference type="Pfam" id="PF11306">
    <property type="entry name" value="DUF3108"/>
    <property type="match status" value="1"/>
</dbReference>
<dbReference type="RefSeq" id="WP_142928441.1">
    <property type="nucleotide sequence ID" value="NZ_ML660098.1"/>
</dbReference>
<dbReference type="InterPro" id="IPR019734">
    <property type="entry name" value="TPR_rpt"/>
</dbReference>
<dbReference type="OrthoDB" id="253415at2"/>
<dbReference type="SUPFAM" id="SSF48452">
    <property type="entry name" value="TPR-like"/>
    <property type="match status" value="1"/>
</dbReference>
<dbReference type="Proteomes" id="UP000319732">
    <property type="component" value="Unassembled WGS sequence"/>
</dbReference>
<evidence type="ECO:0000256" key="1">
    <source>
        <dbReference type="PROSITE-ProRule" id="PRU00339"/>
    </source>
</evidence>
<name>A0A545T653_9GAMM</name>
<reference evidence="2 3" key="1">
    <citation type="submission" date="2019-06" db="EMBL/GenBank/DDBJ databases">
        <title>Whole genome sequence for Cellvibrionaceae sp. R142.</title>
        <authorList>
            <person name="Wang G."/>
        </authorList>
    </citation>
    <scope>NUCLEOTIDE SEQUENCE [LARGE SCALE GENOMIC DNA]</scope>
    <source>
        <strain evidence="2 3">R142</strain>
    </source>
</reference>
<organism evidence="2 3">
    <name type="scientific">Exilibacterium tricleocarpae</name>
    <dbReference type="NCBI Taxonomy" id="2591008"/>
    <lineage>
        <taxon>Bacteria</taxon>
        <taxon>Pseudomonadati</taxon>
        <taxon>Pseudomonadota</taxon>
        <taxon>Gammaproteobacteria</taxon>
        <taxon>Cellvibrionales</taxon>
        <taxon>Cellvibrionaceae</taxon>
        <taxon>Exilibacterium</taxon>
    </lineage>
</organism>
<dbReference type="Gene3D" id="1.25.40.10">
    <property type="entry name" value="Tetratricopeptide repeat domain"/>
    <property type="match status" value="1"/>
</dbReference>
<evidence type="ECO:0000313" key="2">
    <source>
        <dbReference type="EMBL" id="TQV72711.1"/>
    </source>
</evidence>
<dbReference type="EMBL" id="VHSG01000019">
    <property type="protein sequence ID" value="TQV72711.1"/>
    <property type="molecule type" value="Genomic_DNA"/>
</dbReference>
<keyword evidence="3" id="KW-1185">Reference proteome</keyword>
<dbReference type="InterPro" id="IPR011990">
    <property type="entry name" value="TPR-like_helical_dom_sf"/>
</dbReference>
<keyword evidence="1" id="KW-0802">TPR repeat</keyword>
<accession>A0A545T653</accession>
<gene>
    <name evidence="2" type="ORF">FKG94_18665</name>
</gene>
<dbReference type="Pfam" id="PF13174">
    <property type="entry name" value="TPR_6"/>
    <property type="match status" value="1"/>
</dbReference>
<dbReference type="Gene3D" id="3.40.1000.10">
    <property type="entry name" value="Mog1/PsbP, alpha/beta/alpha sandwich"/>
    <property type="match status" value="1"/>
</dbReference>
<dbReference type="PROSITE" id="PS50005">
    <property type="entry name" value="TPR"/>
    <property type="match status" value="1"/>
</dbReference>
<protein>
    <submittedName>
        <fullName evidence="2">Tetratricopeptide repeat protein</fullName>
    </submittedName>
</protein>
<proteinExistence type="predicted"/>
<dbReference type="AlphaFoldDB" id="A0A545T653"/>
<comment type="caution">
    <text evidence="2">The sequence shown here is derived from an EMBL/GenBank/DDBJ whole genome shotgun (WGS) entry which is preliminary data.</text>
</comment>
<dbReference type="InterPro" id="IPR021457">
    <property type="entry name" value="DUF3108"/>
</dbReference>
<feature type="repeat" description="TPR" evidence="1">
    <location>
        <begin position="40"/>
        <end position="73"/>
    </location>
</feature>
<evidence type="ECO:0000313" key="3">
    <source>
        <dbReference type="Proteomes" id="UP000319732"/>
    </source>
</evidence>
<sequence>MNERLEQGLYQEETLGDLNSAINIYSGIVDDAAADRFDIARALYHLGVCYTKLGNQQQASATFDKILGEFADQPQWVAKTRELLEAQEYLSLQLLPAPWRDAEVARFIIKTPAGVDAGLLDYVTSRTQVKGKSLWRLESYMSIAIDSLQQFSAVETLQDSGRPLHTRLNNSVLGKFEVEYGDRALRLTTDTKGVRSSVEIPFQGPLYDNEQVPGLLRRLPLAKSYQVQFPVFVASTGQVGELVLAVTGVKSVQVAAGDFNCYEIDITIYVDGRRVQMQQAWVSTDQSRQLVKYQAGHMSLELSQVSEAVTGKPVTYQNNSVNLSLSMPDGWRAFDLTSALASQHDLFIQLLPPELSSTGVLIAKAYGGEKPSEMSVDQVVDGDLQSLKNFFKNYRMRPDSRTNLNLSGLPAQSYVADYLHQDREMVEYRTYIVDKRAVYWFVFRTEKDVFEADYEQLRTLVASFSTL</sequence>